<feature type="region of interest" description="Disordered" evidence="1">
    <location>
        <begin position="1"/>
        <end position="37"/>
    </location>
</feature>
<feature type="transmembrane region" description="Helical" evidence="2">
    <location>
        <begin position="73"/>
        <end position="95"/>
    </location>
</feature>
<evidence type="ECO:0000256" key="1">
    <source>
        <dbReference type="SAM" id="MobiDB-lite"/>
    </source>
</evidence>
<evidence type="ECO:0000313" key="4">
    <source>
        <dbReference type="EMBL" id="GAA2106218.1"/>
    </source>
</evidence>
<protein>
    <submittedName>
        <fullName evidence="4">SLATT domain-containing protein</fullName>
    </submittedName>
</protein>
<reference evidence="5" key="1">
    <citation type="journal article" date="2019" name="Int. J. Syst. Evol. Microbiol.">
        <title>The Global Catalogue of Microorganisms (GCM) 10K type strain sequencing project: providing services to taxonomists for standard genome sequencing and annotation.</title>
        <authorList>
            <consortium name="The Broad Institute Genomics Platform"/>
            <consortium name="The Broad Institute Genome Sequencing Center for Infectious Disease"/>
            <person name="Wu L."/>
            <person name="Ma J."/>
        </authorList>
    </citation>
    <scope>NUCLEOTIDE SEQUENCE [LARGE SCALE GENOMIC DNA]</scope>
    <source>
        <strain evidence="5">JCM 15481</strain>
    </source>
</reference>
<comment type="caution">
    <text evidence="4">The sequence shown here is derived from an EMBL/GenBank/DDBJ whole genome shotgun (WGS) entry which is preliminary data.</text>
</comment>
<evidence type="ECO:0000256" key="2">
    <source>
        <dbReference type="SAM" id="Phobius"/>
    </source>
</evidence>
<evidence type="ECO:0000313" key="5">
    <source>
        <dbReference type="Proteomes" id="UP001500443"/>
    </source>
</evidence>
<dbReference type="Proteomes" id="UP001500443">
    <property type="component" value="Unassembled WGS sequence"/>
</dbReference>
<accession>A0ABP5IT69</accession>
<keyword evidence="5" id="KW-1185">Reference proteome</keyword>
<name>A0ABP5IT69_9ACTN</name>
<dbReference type="NCBIfam" id="NF033633">
    <property type="entry name" value="SLATT_2"/>
    <property type="match status" value="1"/>
</dbReference>
<sequence length="229" mass="24331">MPGQQARTPDVRFGRGRHRDLRGRPFPGAALEPSPGGQREVLRELRAWAEREAEDTIEWYLHDKRLKRRGSRVISALTILLAVAGTLVPLASVVSGGPPQGWGYVLLALAAGCKGFDHFFGLSSGWMRDIAAAQTLRAELNDFRLAWAAEQLRSPGAAGEDGAGGAGGAAAAGGALDPAALERRLALLTSLVEAVRRQVESETAEWLTEFRATAQQLQDHAGPPPAAGA</sequence>
<feature type="transmembrane region" description="Helical" evidence="2">
    <location>
        <begin position="101"/>
        <end position="120"/>
    </location>
</feature>
<gene>
    <name evidence="4" type="ORF">GCM10009802_00220</name>
</gene>
<keyword evidence="2" id="KW-0472">Membrane</keyword>
<keyword evidence="2" id="KW-0812">Transmembrane</keyword>
<dbReference type="Pfam" id="PF18183">
    <property type="entry name" value="SLATT_2"/>
    <property type="match status" value="1"/>
</dbReference>
<organism evidence="4 5">
    <name type="scientific">Streptomyces synnematoformans</name>
    <dbReference type="NCBI Taxonomy" id="415721"/>
    <lineage>
        <taxon>Bacteria</taxon>
        <taxon>Bacillati</taxon>
        <taxon>Actinomycetota</taxon>
        <taxon>Actinomycetes</taxon>
        <taxon>Kitasatosporales</taxon>
        <taxon>Streptomycetaceae</taxon>
        <taxon>Streptomyces</taxon>
    </lineage>
</organism>
<evidence type="ECO:0000259" key="3">
    <source>
        <dbReference type="Pfam" id="PF18183"/>
    </source>
</evidence>
<dbReference type="RefSeq" id="WP_344286527.1">
    <property type="nucleotide sequence ID" value="NZ_BAAAPF010000001.1"/>
</dbReference>
<keyword evidence="2" id="KW-1133">Transmembrane helix</keyword>
<dbReference type="EMBL" id="BAAAPF010000001">
    <property type="protein sequence ID" value="GAA2106218.1"/>
    <property type="molecule type" value="Genomic_DNA"/>
</dbReference>
<dbReference type="InterPro" id="IPR040688">
    <property type="entry name" value="SLATT_2"/>
</dbReference>
<proteinExistence type="predicted"/>
<feature type="domain" description="SMODS and SLOG-associating 2TM effector" evidence="3">
    <location>
        <begin position="20"/>
        <end position="221"/>
    </location>
</feature>